<dbReference type="SUPFAM" id="SSF56529">
    <property type="entry name" value="FAH"/>
    <property type="match status" value="1"/>
</dbReference>
<dbReference type="GO" id="GO:0018773">
    <property type="term" value="F:acetylpyruvate hydrolase activity"/>
    <property type="evidence" value="ECO:0007669"/>
    <property type="project" value="TreeGrafter"/>
</dbReference>
<dbReference type="Pfam" id="PF01557">
    <property type="entry name" value="FAA_hydrolase"/>
    <property type="match status" value="1"/>
</dbReference>
<sequence>MSIRSARPRDLRYTLPDAIDPRPPDAMLSVIPNPPRPALPIHGSADLFPVRRVYCVGRNYRAHAREMGADERDPPFFFLKPADTLQVIPEGETAEHPYPPRTNNYHFEVELVAALGRGGRDIPVENAGTHVYGYAVGLDMTRRDLQDEAKRLSRPWEMGKAADFSAPVGPLYPAGDIGHPRAGAITLDCDGAERQRGDLSEMIWSVPEQVALLSTYFELHPGDLIFTGTPSGVGPVRRGQTLHARIEGVGSLALMVA</sequence>
<evidence type="ECO:0000256" key="1">
    <source>
        <dbReference type="ARBA" id="ARBA00022723"/>
    </source>
</evidence>
<accession>A0A840ZBZ6</accession>
<keyword evidence="3" id="KW-0670">Pyruvate</keyword>
<reference evidence="3 4" key="1">
    <citation type="submission" date="2020-08" db="EMBL/GenBank/DDBJ databases">
        <title>Genomic Encyclopedia of Type Strains, Phase IV (KMG-IV): sequencing the most valuable type-strain genomes for metagenomic binning, comparative biology and taxonomic classification.</title>
        <authorList>
            <person name="Goeker M."/>
        </authorList>
    </citation>
    <scope>NUCLEOTIDE SEQUENCE [LARGE SCALE GENOMIC DNA]</scope>
    <source>
        <strain evidence="3 4">DSM 2163</strain>
    </source>
</reference>
<name>A0A840ZBZ6_9HYPH</name>
<gene>
    <name evidence="3" type="ORF">HNR00_000091</name>
</gene>
<dbReference type="Gene3D" id="3.90.850.10">
    <property type="entry name" value="Fumarylacetoacetase-like, C-terminal domain"/>
    <property type="match status" value="1"/>
</dbReference>
<dbReference type="Proteomes" id="UP000583454">
    <property type="component" value="Unassembled WGS sequence"/>
</dbReference>
<dbReference type="GO" id="GO:0034545">
    <property type="term" value="F:fumarylpyruvate hydrolase activity"/>
    <property type="evidence" value="ECO:0007669"/>
    <property type="project" value="UniProtKB-EC"/>
</dbReference>
<dbReference type="InterPro" id="IPR011234">
    <property type="entry name" value="Fumarylacetoacetase-like_C"/>
</dbReference>
<feature type="domain" description="Fumarylacetoacetase-like C-terminal" evidence="2">
    <location>
        <begin position="53"/>
        <end position="255"/>
    </location>
</feature>
<keyword evidence="1" id="KW-0479">Metal-binding</keyword>
<dbReference type="PANTHER" id="PTHR11820:SF90">
    <property type="entry name" value="FLUTATHIONE S-TRANSFERASE"/>
    <property type="match status" value="1"/>
</dbReference>
<protein>
    <submittedName>
        <fullName evidence="3">Fumarylpyruvate hydrolase</fullName>
        <ecNumber evidence="3">3.7.1.20</ecNumber>
    </submittedName>
</protein>
<keyword evidence="3" id="KW-0378">Hydrolase</keyword>
<dbReference type="AlphaFoldDB" id="A0A840ZBZ6"/>
<proteinExistence type="predicted"/>
<dbReference type="PANTHER" id="PTHR11820">
    <property type="entry name" value="ACYLPYRUVASE"/>
    <property type="match status" value="1"/>
</dbReference>
<keyword evidence="4" id="KW-1185">Reference proteome</keyword>
<dbReference type="EMBL" id="JACHOP010000001">
    <property type="protein sequence ID" value="MBB5755402.1"/>
    <property type="molecule type" value="Genomic_DNA"/>
</dbReference>
<dbReference type="InterPro" id="IPR036663">
    <property type="entry name" value="Fumarylacetoacetase_C_sf"/>
</dbReference>
<evidence type="ECO:0000313" key="3">
    <source>
        <dbReference type="EMBL" id="MBB5755402.1"/>
    </source>
</evidence>
<dbReference type="GO" id="GO:0046872">
    <property type="term" value="F:metal ion binding"/>
    <property type="evidence" value="ECO:0007669"/>
    <property type="project" value="UniProtKB-KW"/>
</dbReference>
<organism evidence="3 4">
    <name type="scientific">Methylorubrum rhodinum</name>
    <dbReference type="NCBI Taxonomy" id="29428"/>
    <lineage>
        <taxon>Bacteria</taxon>
        <taxon>Pseudomonadati</taxon>
        <taxon>Pseudomonadota</taxon>
        <taxon>Alphaproteobacteria</taxon>
        <taxon>Hyphomicrobiales</taxon>
        <taxon>Methylobacteriaceae</taxon>
        <taxon>Methylorubrum</taxon>
    </lineage>
</organism>
<dbReference type="EC" id="3.7.1.20" evidence="3"/>
<evidence type="ECO:0000313" key="4">
    <source>
        <dbReference type="Proteomes" id="UP000583454"/>
    </source>
</evidence>
<evidence type="ECO:0000259" key="2">
    <source>
        <dbReference type="Pfam" id="PF01557"/>
    </source>
</evidence>
<comment type="caution">
    <text evidence="3">The sequence shown here is derived from an EMBL/GenBank/DDBJ whole genome shotgun (WGS) entry which is preliminary data.</text>
</comment>